<dbReference type="STRING" id="589385.SAMN05421504_104147"/>
<dbReference type="AlphaFoldDB" id="A0A1H3G6I2"/>
<evidence type="ECO:0000256" key="4">
    <source>
        <dbReference type="ARBA" id="ARBA00022741"/>
    </source>
</evidence>
<dbReference type="Gene3D" id="3.40.50.300">
    <property type="entry name" value="P-loop containing nucleotide triphosphate hydrolases"/>
    <property type="match status" value="1"/>
</dbReference>
<dbReference type="EMBL" id="FNON01000004">
    <property type="protein sequence ID" value="SDX98871.1"/>
    <property type="molecule type" value="Genomic_DNA"/>
</dbReference>
<dbReference type="CDD" id="cd05390">
    <property type="entry name" value="HypB"/>
    <property type="match status" value="1"/>
</dbReference>
<keyword evidence="7" id="KW-0342">GTP-binding</keyword>
<dbReference type="GO" id="GO:0003924">
    <property type="term" value="F:GTPase activity"/>
    <property type="evidence" value="ECO:0007669"/>
    <property type="project" value="InterPro"/>
</dbReference>
<evidence type="ECO:0000256" key="2">
    <source>
        <dbReference type="ARBA" id="ARBA00022596"/>
    </source>
</evidence>
<reference evidence="9 10" key="1">
    <citation type="submission" date="2016-10" db="EMBL/GenBank/DDBJ databases">
        <authorList>
            <person name="de Groot N.N."/>
        </authorList>
    </citation>
    <scope>NUCLEOTIDE SEQUENCE [LARGE SCALE GENOMIC DNA]</scope>
    <source>
        <strain evidence="9 10">CPCC 202699</strain>
    </source>
</reference>
<dbReference type="PANTHER" id="PTHR30134">
    <property type="entry name" value="HYDROGENASE PROTEIN ASSEMBLY PROTEIN, NICKEL CHAPERONE"/>
    <property type="match status" value="1"/>
</dbReference>
<dbReference type="InterPro" id="IPR004392">
    <property type="entry name" value="Hyd_mat_HypB"/>
</dbReference>
<evidence type="ECO:0000259" key="8">
    <source>
        <dbReference type="Pfam" id="PF02492"/>
    </source>
</evidence>
<sequence>MCATCGCSDADVRIEHVHGHGHTVVLEQDLLAKNDAGADRNRAWLTARDILAINVMSSPGAGKTTLLTRTIQESALPISVIEGDQETLLDAERIKATGAPVIQINTGAGCHLDSDMLSRALATLSPVAGSLLFIENVGNLVCPALFDLGEAHRAVIMSVTEGPDKPLKYPHMFAGSDLIILNKIDLLPYVDFSVDDFLRDARKVNPGVSVLQLSATTGEGVEDWYTWLRSAAA</sequence>
<keyword evidence="4" id="KW-0547">Nucleotide-binding</keyword>
<organism evidence="9 10">
    <name type="scientific">Amycolatopsis xylanica</name>
    <dbReference type="NCBI Taxonomy" id="589385"/>
    <lineage>
        <taxon>Bacteria</taxon>
        <taxon>Bacillati</taxon>
        <taxon>Actinomycetota</taxon>
        <taxon>Actinomycetes</taxon>
        <taxon>Pseudonocardiales</taxon>
        <taxon>Pseudonocardiaceae</taxon>
        <taxon>Amycolatopsis</taxon>
    </lineage>
</organism>
<evidence type="ECO:0000256" key="7">
    <source>
        <dbReference type="ARBA" id="ARBA00023134"/>
    </source>
</evidence>
<keyword evidence="3" id="KW-0479">Metal-binding</keyword>
<evidence type="ECO:0000313" key="10">
    <source>
        <dbReference type="Proteomes" id="UP000199515"/>
    </source>
</evidence>
<proteinExistence type="inferred from homology"/>
<dbReference type="OrthoDB" id="9802035at2"/>
<name>A0A1H3G6I2_9PSEU</name>
<protein>
    <submittedName>
        <fullName evidence="9">Hydrogenase nickel incorporation protein HypB</fullName>
    </submittedName>
</protein>
<evidence type="ECO:0000256" key="5">
    <source>
        <dbReference type="ARBA" id="ARBA00022801"/>
    </source>
</evidence>
<dbReference type="PANTHER" id="PTHR30134:SF2">
    <property type="entry name" value="HYDROGENASE MATURATION FACTOR HYPB"/>
    <property type="match status" value="1"/>
</dbReference>
<feature type="domain" description="CobW/HypB/UreG nucleotide-binding" evidence="8">
    <location>
        <begin position="53"/>
        <end position="211"/>
    </location>
</feature>
<dbReference type="RefSeq" id="WP_091290749.1">
    <property type="nucleotide sequence ID" value="NZ_FNON01000004.1"/>
</dbReference>
<dbReference type="NCBIfam" id="TIGR00073">
    <property type="entry name" value="hypB"/>
    <property type="match status" value="1"/>
</dbReference>
<dbReference type="GO" id="GO:0016151">
    <property type="term" value="F:nickel cation binding"/>
    <property type="evidence" value="ECO:0007669"/>
    <property type="project" value="InterPro"/>
</dbReference>
<keyword evidence="2" id="KW-0533">Nickel</keyword>
<evidence type="ECO:0000256" key="1">
    <source>
        <dbReference type="ARBA" id="ARBA00006211"/>
    </source>
</evidence>
<dbReference type="SUPFAM" id="SSF52540">
    <property type="entry name" value="P-loop containing nucleoside triphosphate hydrolases"/>
    <property type="match status" value="1"/>
</dbReference>
<dbReference type="GO" id="GO:0008270">
    <property type="term" value="F:zinc ion binding"/>
    <property type="evidence" value="ECO:0007669"/>
    <property type="project" value="TreeGrafter"/>
</dbReference>
<gene>
    <name evidence="9" type="ORF">SAMN05421504_104147</name>
</gene>
<dbReference type="Proteomes" id="UP000199515">
    <property type="component" value="Unassembled WGS sequence"/>
</dbReference>
<dbReference type="InterPro" id="IPR003495">
    <property type="entry name" value="CobW/HypB/UreG_nucleotide-bd"/>
</dbReference>
<keyword evidence="10" id="KW-1185">Reference proteome</keyword>
<evidence type="ECO:0000256" key="6">
    <source>
        <dbReference type="ARBA" id="ARBA00022833"/>
    </source>
</evidence>
<evidence type="ECO:0000256" key="3">
    <source>
        <dbReference type="ARBA" id="ARBA00022723"/>
    </source>
</evidence>
<dbReference type="PIRSF" id="PIRSF005624">
    <property type="entry name" value="Ni-bind_GTPase"/>
    <property type="match status" value="1"/>
</dbReference>
<comment type="similarity">
    <text evidence="1">Belongs to the SIMIBI class G3E GTPase family. HypB/HupM subfamily.</text>
</comment>
<keyword evidence="5" id="KW-0378">Hydrolase</keyword>
<dbReference type="GO" id="GO:0005525">
    <property type="term" value="F:GTP binding"/>
    <property type="evidence" value="ECO:0007669"/>
    <property type="project" value="UniProtKB-KW"/>
</dbReference>
<dbReference type="GO" id="GO:0051604">
    <property type="term" value="P:protein maturation"/>
    <property type="evidence" value="ECO:0007669"/>
    <property type="project" value="InterPro"/>
</dbReference>
<accession>A0A1H3G6I2</accession>
<dbReference type="Pfam" id="PF02492">
    <property type="entry name" value="cobW"/>
    <property type="match status" value="1"/>
</dbReference>
<keyword evidence="6" id="KW-0862">Zinc</keyword>
<evidence type="ECO:0000313" key="9">
    <source>
        <dbReference type="EMBL" id="SDX98871.1"/>
    </source>
</evidence>
<dbReference type="InterPro" id="IPR027417">
    <property type="entry name" value="P-loop_NTPase"/>
</dbReference>